<evidence type="ECO:0000313" key="2">
    <source>
        <dbReference type="Proteomes" id="UP000054911"/>
    </source>
</evidence>
<dbReference type="RefSeq" id="WP_061180004.1">
    <property type="nucleotide sequence ID" value="NZ_FCOE02000057.1"/>
</dbReference>
<comment type="caution">
    <text evidence="1">The sequence shown here is derived from an EMBL/GenBank/DDBJ whole genome shotgun (WGS) entry which is preliminary data.</text>
</comment>
<dbReference type="AlphaFoldDB" id="A0A158E028"/>
<keyword evidence="2" id="KW-1185">Reference proteome</keyword>
<name>A0A158E028_9BURK</name>
<evidence type="ECO:0000313" key="1">
    <source>
        <dbReference type="EMBL" id="SAL00202.1"/>
    </source>
</evidence>
<accession>A0A158E028</accession>
<proteinExistence type="predicted"/>
<gene>
    <name evidence="1" type="ORF">AWB80_07817</name>
</gene>
<reference evidence="1" key="1">
    <citation type="submission" date="2016-01" db="EMBL/GenBank/DDBJ databases">
        <authorList>
            <person name="Peeters C."/>
        </authorList>
    </citation>
    <scope>NUCLEOTIDE SEQUENCE [LARGE SCALE GENOMIC DNA]</scope>
    <source>
        <strain evidence="1">LMG 29323</strain>
    </source>
</reference>
<dbReference type="EMBL" id="FCOE02000057">
    <property type="protein sequence ID" value="SAL00202.1"/>
    <property type="molecule type" value="Genomic_DNA"/>
</dbReference>
<protein>
    <submittedName>
        <fullName evidence="1">Uncharacterized protein</fullName>
    </submittedName>
</protein>
<dbReference type="Proteomes" id="UP000054911">
    <property type="component" value="Unassembled WGS sequence"/>
</dbReference>
<organism evidence="1 2">
    <name type="scientific">Caballeronia pedi</name>
    <dbReference type="NCBI Taxonomy" id="1777141"/>
    <lineage>
        <taxon>Bacteria</taxon>
        <taxon>Pseudomonadati</taxon>
        <taxon>Pseudomonadota</taxon>
        <taxon>Betaproteobacteria</taxon>
        <taxon>Burkholderiales</taxon>
        <taxon>Burkholderiaceae</taxon>
        <taxon>Caballeronia</taxon>
    </lineage>
</organism>
<sequence length="81" mass="8967">MRNSVNTVDAIVEGLQHLGIIRIGWQPETGLHRGTHAHAFDRAVLSHQDEGHAASVCRNLCFKVKCFHCELIVLRGQAILA</sequence>